<reference evidence="1 2" key="1">
    <citation type="journal article" date="2020" name="ISME J.">
        <title>Comparative genomics reveals insights into cyanobacterial evolution and habitat adaptation.</title>
        <authorList>
            <person name="Chen M.Y."/>
            <person name="Teng W.K."/>
            <person name="Zhao L."/>
            <person name="Hu C.X."/>
            <person name="Zhou Y.K."/>
            <person name="Han B.P."/>
            <person name="Song L.R."/>
            <person name="Shu W.S."/>
        </authorList>
    </citation>
    <scope>NUCLEOTIDE SEQUENCE [LARGE SCALE GENOMIC DNA]</scope>
    <source>
        <strain evidence="1 2">FACHB-318</strain>
    </source>
</reference>
<name>A0ABR7ZPZ3_ANACY</name>
<dbReference type="RefSeq" id="WP_010999511.1">
    <property type="nucleotide sequence ID" value="NZ_JACJQC010000035.1"/>
</dbReference>
<accession>A0ABR7ZPZ3</accession>
<gene>
    <name evidence="1" type="ORF">H6F81_25655</name>
</gene>
<evidence type="ECO:0000313" key="2">
    <source>
        <dbReference type="Proteomes" id="UP000638897"/>
    </source>
</evidence>
<protein>
    <submittedName>
        <fullName evidence="1">Uncharacterized protein</fullName>
    </submittedName>
</protein>
<organism evidence="1 2">
    <name type="scientific">Anabaena cylindrica FACHB-318</name>
    <dbReference type="NCBI Taxonomy" id="2692880"/>
    <lineage>
        <taxon>Bacteria</taxon>
        <taxon>Bacillati</taxon>
        <taxon>Cyanobacteriota</taxon>
        <taxon>Cyanophyceae</taxon>
        <taxon>Nostocales</taxon>
        <taxon>Nostocaceae</taxon>
        <taxon>Anabaena</taxon>
    </lineage>
</organism>
<sequence length="56" mass="5888">MTNIKKYLANGIKAIFTPIKGGTAGGTGVEQEVEQPQALATTDLEPECSTCSTYPL</sequence>
<proteinExistence type="predicted"/>
<evidence type="ECO:0000313" key="1">
    <source>
        <dbReference type="EMBL" id="MBD2174577.1"/>
    </source>
</evidence>
<keyword evidence="2" id="KW-1185">Reference proteome</keyword>
<dbReference type="EMBL" id="JACJQC010000035">
    <property type="protein sequence ID" value="MBD2174577.1"/>
    <property type="molecule type" value="Genomic_DNA"/>
</dbReference>
<dbReference type="Proteomes" id="UP000638897">
    <property type="component" value="Unassembled WGS sequence"/>
</dbReference>
<comment type="caution">
    <text evidence="1">The sequence shown here is derived from an EMBL/GenBank/DDBJ whole genome shotgun (WGS) entry which is preliminary data.</text>
</comment>